<dbReference type="InterPro" id="IPR004045">
    <property type="entry name" value="Glutathione_S-Trfase_N"/>
</dbReference>
<gene>
    <name evidence="4" type="ORF">KR093_003569</name>
</gene>
<evidence type="ECO:0000259" key="3">
    <source>
        <dbReference type="PROSITE" id="PS50405"/>
    </source>
</evidence>
<name>A0AAD4JYT1_9MUSC</name>
<dbReference type="FunFam" id="1.20.1050.10:FF:000007">
    <property type="entry name" value="Glutathione S-transferase 1-1"/>
    <property type="match status" value="1"/>
</dbReference>
<dbReference type="PROSITE" id="PS50404">
    <property type="entry name" value="GST_NTER"/>
    <property type="match status" value="1"/>
</dbReference>
<evidence type="ECO:0000259" key="2">
    <source>
        <dbReference type="PROSITE" id="PS50404"/>
    </source>
</evidence>
<evidence type="ECO:0000256" key="1">
    <source>
        <dbReference type="ARBA" id="ARBA00011738"/>
    </source>
</evidence>
<dbReference type="Proteomes" id="UP001200034">
    <property type="component" value="Unassembled WGS sequence"/>
</dbReference>
<dbReference type="SUPFAM" id="SSF52833">
    <property type="entry name" value="Thioredoxin-like"/>
    <property type="match status" value="1"/>
</dbReference>
<dbReference type="EMBL" id="JAJJHW010002585">
    <property type="protein sequence ID" value="KAH8370452.1"/>
    <property type="molecule type" value="Genomic_DNA"/>
</dbReference>
<dbReference type="PANTHER" id="PTHR43969">
    <property type="entry name" value="GLUTATHIONE S TRANSFERASE D10, ISOFORM A-RELATED"/>
    <property type="match status" value="1"/>
</dbReference>
<dbReference type="Pfam" id="PF13417">
    <property type="entry name" value="GST_N_3"/>
    <property type="match status" value="1"/>
</dbReference>
<dbReference type="SFLD" id="SFLDS00019">
    <property type="entry name" value="Glutathione_Transferase_(cytos"/>
    <property type="match status" value="1"/>
</dbReference>
<dbReference type="InterPro" id="IPR040079">
    <property type="entry name" value="Glutathione_S-Trfase"/>
</dbReference>
<dbReference type="PROSITE" id="PS50405">
    <property type="entry name" value="GST_CTER"/>
    <property type="match status" value="1"/>
</dbReference>
<sequence>NMGKIILYGIDASPPVRAVKLTLAALELPYEYVTVNLFDKEQLSEAFTKKNPQHTVPMLEDDDACIWDSHAIICYLVSKYGKDDSLYPKDLLKRAVVDQRLHFESGVVFANALRAITKNLFFFGMKVIPKERIQAVVEVYDFVETFLKGHKYIAGDHLTVADFSLISTISSLTVFVEIDPAKYPNTTAWIKHLEKLPYYSDNDVGSKQFIAAVKATNFTIEQ</sequence>
<dbReference type="InterPro" id="IPR004046">
    <property type="entry name" value="GST_C"/>
</dbReference>
<evidence type="ECO:0000313" key="4">
    <source>
        <dbReference type="EMBL" id="KAH8370452.1"/>
    </source>
</evidence>
<evidence type="ECO:0000313" key="5">
    <source>
        <dbReference type="Proteomes" id="UP001200034"/>
    </source>
</evidence>
<feature type="domain" description="GST C-terminal" evidence="3">
    <location>
        <begin position="90"/>
        <end position="218"/>
    </location>
</feature>
<dbReference type="SFLD" id="SFLDG00358">
    <property type="entry name" value="Main_(cytGST)"/>
    <property type="match status" value="1"/>
</dbReference>
<dbReference type="CDD" id="cd03177">
    <property type="entry name" value="GST_C_Delta_Epsilon"/>
    <property type="match status" value="1"/>
</dbReference>
<dbReference type="FunFam" id="3.40.30.10:FF:000034">
    <property type="entry name" value="glutathione S-transferase 1"/>
    <property type="match status" value="1"/>
</dbReference>
<dbReference type="InterPro" id="IPR010987">
    <property type="entry name" value="Glutathione-S-Trfase_C-like"/>
</dbReference>
<dbReference type="AlphaFoldDB" id="A0AAD4JYT1"/>
<dbReference type="Gene3D" id="3.40.30.10">
    <property type="entry name" value="Glutaredoxin"/>
    <property type="match status" value="1"/>
</dbReference>
<comment type="subunit">
    <text evidence="1">Homodimer.</text>
</comment>
<dbReference type="InterPro" id="IPR036249">
    <property type="entry name" value="Thioredoxin-like_sf"/>
</dbReference>
<reference evidence="4" key="1">
    <citation type="journal article" date="2021" name="Mol. Ecol. Resour.">
        <title>Phylogenomic analyses of the genus Drosophila reveals genomic signals of climate adaptation.</title>
        <authorList>
            <person name="Li F."/>
            <person name="Rane R.V."/>
            <person name="Luria V."/>
            <person name="Xiong Z."/>
            <person name="Chen J."/>
            <person name="Li Z."/>
            <person name="Catullo R.A."/>
            <person name="Griffin P.C."/>
            <person name="Schiffer M."/>
            <person name="Pearce S."/>
            <person name="Lee S.F."/>
            <person name="McElroy K."/>
            <person name="Stocker A."/>
            <person name="Shirriffs J."/>
            <person name="Cockerell F."/>
            <person name="Coppin C."/>
            <person name="Sgro C.M."/>
            <person name="Karger A."/>
            <person name="Cain J.W."/>
            <person name="Weber J.A."/>
            <person name="Santpere G."/>
            <person name="Kirschner M.W."/>
            <person name="Hoffmann A.A."/>
            <person name="Oakeshott J.G."/>
            <person name="Zhang G."/>
        </authorList>
    </citation>
    <scope>NUCLEOTIDE SEQUENCE</scope>
    <source>
        <strain evidence="4">BGI-SZ-2011g</strain>
    </source>
</reference>
<feature type="non-terminal residue" evidence="4">
    <location>
        <position position="1"/>
    </location>
</feature>
<dbReference type="PANTHER" id="PTHR43969:SF8">
    <property type="entry name" value="GLUTATHIONE S TRANSFERASE E13, ISOFORM A-RELATED"/>
    <property type="match status" value="1"/>
</dbReference>
<proteinExistence type="predicted"/>
<keyword evidence="5" id="KW-1185">Reference proteome</keyword>
<accession>A0AAD4JYT1</accession>
<dbReference type="GO" id="GO:0004364">
    <property type="term" value="F:glutathione transferase activity"/>
    <property type="evidence" value="ECO:0007669"/>
    <property type="project" value="TreeGrafter"/>
</dbReference>
<protein>
    <submittedName>
        <fullName evidence="4">Uncharacterized protein</fullName>
    </submittedName>
</protein>
<dbReference type="SUPFAM" id="SSF47616">
    <property type="entry name" value="GST C-terminal domain-like"/>
    <property type="match status" value="1"/>
</dbReference>
<dbReference type="Pfam" id="PF00043">
    <property type="entry name" value="GST_C"/>
    <property type="match status" value="1"/>
</dbReference>
<dbReference type="Gene3D" id="1.20.1050.10">
    <property type="match status" value="1"/>
</dbReference>
<feature type="domain" description="GST N-terminal" evidence="2">
    <location>
        <begin position="3"/>
        <end position="84"/>
    </location>
</feature>
<comment type="caution">
    <text evidence="4">The sequence shown here is derived from an EMBL/GenBank/DDBJ whole genome shotgun (WGS) entry which is preliminary data.</text>
</comment>
<dbReference type="SFLD" id="SFLDG01153">
    <property type="entry name" value="Main.4:_Theta-like"/>
    <property type="match status" value="1"/>
</dbReference>
<organism evidence="4 5">
    <name type="scientific">Drosophila rubida</name>
    <dbReference type="NCBI Taxonomy" id="30044"/>
    <lineage>
        <taxon>Eukaryota</taxon>
        <taxon>Metazoa</taxon>
        <taxon>Ecdysozoa</taxon>
        <taxon>Arthropoda</taxon>
        <taxon>Hexapoda</taxon>
        <taxon>Insecta</taxon>
        <taxon>Pterygota</taxon>
        <taxon>Neoptera</taxon>
        <taxon>Endopterygota</taxon>
        <taxon>Diptera</taxon>
        <taxon>Brachycera</taxon>
        <taxon>Muscomorpha</taxon>
        <taxon>Ephydroidea</taxon>
        <taxon>Drosophilidae</taxon>
        <taxon>Drosophila</taxon>
    </lineage>
</organism>
<dbReference type="CDD" id="cd03045">
    <property type="entry name" value="GST_N_Delta_Epsilon"/>
    <property type="match status" value="1"/>
</dbReference>
<dbReference type="InterPro" id="IPR036282">
    <property type="entry name" value="Glutathione-S-Trfase_C_sf"/>
</dbReference>
<dbReference type="GO" id="GO:0006749">
    <property type="term" value="P:glutathione metabolic process"/>
    <property type="evidence" value="ECO:0007669"/>
    <property type="project" value="TreeGrafter"/>
</dbReference>